<sequence length="480" mass="52463">MPVEPAGYDDVNPSIGERRGSGPAQPNHGRQERGSFNAPEPALRCPFVDKPHEAAVPPVPAPRGLARGFKLPRARIRPGLAAAAKPVPAQTEPVPGPYTSISYDDSGYGSLAAKSVALGTLNAVQELDEPVHNVAGASPDAEAQDARTVFSDAASLCQHPDVDKYITAFANELACTIPPEFDPSDPSGVSLVFDRLLKEFAVWFGHESSGRIQRQLMYLVYRFRCKIIKRLQCKLHAQEDAELESAAGTCGGDPSLDTNPGMGLYEKMRLMWDRESNTFGIRSNDDDHDMDQAAPDSLDDLDDLHDCDELDTSELSMYHEVLAEAPAYQWLQHAFIVNWDPSIFAQEQQYDAPLSRVLAHSITLTGHGNNLQAATCENYLKQTWPETGPQLLSLIQESATKGGSERCEVLLRDETQLTAQFRDHKLELYVTGNVFAVSEIAEQISWMAAALRSSPVGEQAAYSITRIAELIIGRIVPGPG</sequence>
<reference evidence="2 3" key="1">
    <citation type="submission" date="2024-09" db="EMBL/GenBank/DDBJ databases">
        <title>Itraconazole resistance in Madurella fahalii resulting from another homologue of gene encoding cytochrome P450 14-alpha sterol demethylase (CYP51).</title>
        <authorList>
            <person name="Yoshioka I."/>
            <person name="Fahal A.H."/>
            <person name="Kaneko S."/>
            <person name="Yaguchi T."/>
        </authorList>
    </citation>
    <scope>NUCLEOTIDE SEQUENCE [LARGE SCALE GENOMIC DNA]</scope>
    <source>
        <strain evidence="2 3">IFM 68171</strain>
    </source>
</reference>
<evidence type="ECO:0000313" key="3">
    <source>
        <dbReference type="Proteomes" id="UP001628179"/>
    </source>
</evidence>
<evidence type="ECO:0000313" key="2">
    <source>
        <dbReference type="EMBL" id="GAB1315216.1"/>
    </source>
</evidence>
<accession>A0ABQ0GBU2</accession>
<name>A0ABQ0GBU2_9PEZI</name>
<dbReference type="RefSeq" id="XP_070916947.1">
    <property type="nucleotide sequence ID" value="XM_071060846.1"/>
</dbReference>
<feature type="region of interest" description="Disordered" evidence="1">
    <location>
        <begin position="1"/>
        <end position="45"/>
    </location>
</feature>
<keyword evidence="3" id="KW-1185">Reference proteome</keyword>
<comment type="caution">
    <text evidence="2">The sequence shown here is derived from an EMBL/GenBank/DDBJ whole genome shotgun (WGS) entry which is preliminary data.</text>
</comment>
<protein>
    <submittedName>
        <fullName evidence="2">Uncharacterized protein</fullName>
    </submittedName>
</protein>
<dbReference type="GeneID" id="98176169"/>
<gene>
    <name evidence="2" type="ORF">MFIFM68171_05426</name>
</gene>
<organism evidence="2 3">
    <name type="scientific">Madurella fahalii</name>
    <dbReference type="NCBI Taxonomy" id="1157608"/>
    <lineage>
        <taxon>Eukaryota</taxon>
        <taxon>Fungi</taxon>
        <taxon>Dikarya</taxon>
        <taxon>Ascomycota</taxon>
        <taxon>Pezizomycotina</taxon>
        <taxon>Sordariomycetes</taxon>
        <taxon>Sordariomycetidae</taxon>
        <taxon>Sordariales</taxon>
        <taxon>Sordariales incertae sedis</taxon>
        <taxon>Madurella</taxon>
    </lineage>
</organism>
<dbReference type="EMBL" id="BAAFSV010000002">
    <property type="protein sequence ID" value="GAB1315216.1"/>
    <property type="molecule type" value="Genomic_DNA"/>
</dbReference>
<dbReference type="Proteomes" id="UP001628179">
    <property type="component" value="Unassembled WGS sequence"/>
</dbReference>
<proteinExistence type="predicted"/>
<evidence type="ECO:0000256" key="1">
    <source>
        <dbReference type="SAM" id="MobiDB-lite"/>
    </source>
</evidence>